<dbReference type="GO" id="GO:0016787">
    <property type="term" value="F:hydrolase activity"/>
    <property type="evidence" value="ECO:0007669"/>
    <property type="project" value="UniProtKB-KW"/>
</dbReference>
<evidence type="ECO:0000313" key="3">
    <source>
        <dbReference type="Proteomes" id="UP000598297"/>
    </source>
</evidence>
<proteinExistence type="predicted"/>
<organism evidence="2 3">
    <name type="scientific">Streptomyces boluensis</name>
    <dbReference type="NCBI Taxonomy" id="1775135"/>
    <lineage>
        <taxon>Bacteria</taxon>
        <taxon>Bacillati</taxon>
        <taxon>Actinomycetota</taxon>
        <taxon>Actinomycetes</taxon>
        <taxon>Kitasatosporales</taxon>
        <taxon>Streptomycetaceae</taxon>
        <taxon>Streptomyces</taxon>
    </lineage>
</organism>
<gene>
    <name evidence="2" type="ORF">GUY60_22960</name>
</gene>
<dbReference type="SUPFAM" id="SSF56601">
    <property type="entry name" value="beta-lactamase/transpeptidase-like"/>
    <property type="match status" value="1"/>
</dbReference>
<feature type="domain" description="Beta-lactamase-related" evidence="1">
    <location>
        <begin position="20"/>
        <end position="324"/>
    </location>
</feature>
<accession>A0A964UWN3</accession>
<dbReference type="Gene3D" id="3.40.710.10">
    <property type="entry name" value="DD-peptidase/beta-lactamase superfamily"/>
    <property type="match status" value="1"/>
</dbReference>
<keyword evidence="2" id="KW-0378">Hydrolase</keyword>
<protein>
    <submittedName>
        <fullName evidence="2">Serine hydrolase</fullName>
    </submittedName>
</protein>
<dbReference type="PANTHER" id="PTHR46825:SF7">
    <property type="entry name" value="D-ALANYL-D-ALANINE CARBOXYPEPTIDASE"/>
    <property type="match status" value="1"/>
</dbReference>
<dbReference type="EMBL" id="JAAAHS010000200">
    <property type="protein sequence ID" value="NBE54227.1"/>
    <property type="molecule type" value="Genomic_DNA"/>
</dbReference>
<dbReference type="Proteomes" id="UP000598297">
    <property type="component" value="Unassembled WGS sequence"/>
</dbReference>
<evidence type="ECO:0000313" key="2">
    <source>
        <dbReference type="EMBL" id="NBE54227.1"/>
    </source>
</evidence>
<dbReference type="RefSeq" id="WP_161700827.1">
    <property type="nucleotide sequence ID" value="NZ_JAAAHS010000200.1"/>
</dbReference>
<dbReference type="InterPro" id="IPR001466">
    <property type="entry name" value="Beta-lactam-related"/>
</dbReference>
<dbReference type="OrthoDB" id="5177574at2"/>
<dbReference type="Pfam" id="PF00144">
    <property type="entry name" value="Beta-lactamase"/>
    <property type="match status" value="1"/>
</dbReference>
<name>A0A964UWN3_9ACTN</name>
<comment type="caution">
    <text evidence="2">The sequence shown here is derived from an EMBL/GenBank/DDBJ whole genome shotgun (WGS) entry which is preliminary data.</text>
</comment>
<dbReference type="InterPro" id="IPR012338">
    <property type="entry name" value="Beta-lactam/transpept-like"/>
</dbReference>
<dbReference type="PANTHER" id="PTHR46825">
    <property type="entry name" value="D-ALANYL-D-ALANINE-CARBOXYPEPTIDASE/ENDOPEPTIDASE AMPH"/>
    <property type="match status" value="1"/>
</dbReference>
<keyword evidence="3" id="KW-1185">Reference proteome</keyword>
<sequence>MHQHTPRADNGSHEAVQVLLHEAVTQGGLPGILAEVRDGDREWFGTAGVADTGTGGEREREHRFRIGSISKTFVATVVLRLAAEGRLSLDDTVEQRLPGAVRGHGHDGAEVTVRMLLNHTSGIFNYTDDQEALNSHETHPPETLVAIAMSHPPAFEPGSGWAYSNTNYVLAGMIVERATGRALAEEITERISGPYGLADTYLPQGSDPTIQGPHSRHYTKLFQTGPDAPVHDATELDSSMFWAAGGMISTASDLNRFFGALLGGRILPADQQRDMFTTVPTRDWISDAAYGLGVSSVKLPRGETVWGMGGAIFGSWSYAYGARDGERMLTTNVNGDWADGRWDDPIGVFTDLLDTKFGH</sequence>
<dbReference type="AlphaFoldDB" id="A0A964UWN3"/>
<evidence type="ECO:0000259" key="1">
    <source>
        <dbReference type="Pfam" id="PF00144"/>
    </source>
</evidence>
<reference evidence="2" key="1">
    <citation type="submission" date="2020-01" db="EMBL/GenBank/DDBJ databases">
        <title>Whole-genome analyses of novel actinobacteria.</title>
        <authorList>
            <person name="Sahin N."/>
        </authorList>
    </citation>
    <scope>NUCLEOTIDE SEQUENCE</scope>
    <source>
        <strain evidence="2">YC537</strain>
    </source>
</reference>
<dbReference type="InterPro" id="IPR050491">
    <property type="entry name" value="AmpC-like"/>
</dbReference>